<keyword evidence="4 10" id="KW-0436">Ligase</keyword>
<keyword evidence="7 10" id="KW-0648">Protein biosynthesis</keyword>
<dbReference type="GO" id="GO:0005524">
    <property type="term" value="F:ATP binding"/>
    <property type="evidence" value="ECO:0007669"/>
    <property type="project" value="UniProtKB-UniRule"/>
</dbReference>
<comment type="catalytic activity">
    <reaction evidence="9 10">
        <text>tRNA(Lys) + L-lysine + ATP = L-lysyl-tRNA(Lys) + AMP + diphosphate</text>
        <dbReference type="Rhea" id="RHEA:20792"/>
        <dbReference type="Rhea" id="RHEA-COMP:9696"/>
        <dbReference type="Rhea" id="RHEA-COMP:9697"/>
        <dbReference type="ChEBI" id="CHEBI:30616"/>
        <dbReference type="ChEBI" id="CHEBI:32551"/>
        <dbReference type="ChEBI" id="CHEBI:33019"/>
        <dbReference type="ChEBI" id="CHEBI:78442"/>
        <dbReference type="ChEBI" id="CHEBI:78529"/>
        <dbReference type="ChEBI" id="CHEBI:456215"/>
        <dbReference type="EC" id="6.1.1.6"/>
    </reaction>
</comment>
<keyword evidence="6 10" id="KW-0067">ATP-binding</keyword>
<dbReference type="Proteomes" id="UP000534207">
    <property type="component" value="Unassembled WGS sequence"/>
</dbReference>
<evidence type="ECO:0000256" key="6">
    <source>
        <dbReference type="ARBA" id="ARBA00022840"/>
    </source>
</evidence>
<evidence type="ECO:0000256" key="9">
    <source>
        <dbReference type="ARBA" id="ARBA00048573"/>
    </source>
</evidence>
<evidence type="ECO:0000313" key="11">
    <source>
        <dbReference type="EMBL" id="NWK05985.1"/>
    </source>
</evidence>
<evidence type="ECO:0000256" key="2">
    <source>
        <dbReference type="ARBA" id="ARBA00005594"/>
    </source>
</evidence>
<evidence type="ECO:0000256" key="8">
    <source>
        <dbReference type="ARBA" id="ARBA00023146"/>
    </source>
</evidence>
<dbReference type="InterPro" id="IPR002904">
    <property type="entry name" value="Lys-tRNA-ligase"/>
</dbReference>
<feature type="binding site" evidence="10">
    <location>
        <position position="301"/>
    </location>
    <ligand>
        <name>ATP</name>
        <dbReference type="ChEBI" id="CHEBI:30616"/>
    </ligand>
</feature>
<comment type="caution">
    <text evidence="11">The sequence shown here is derived from an EMBL/GenBank/DDBJ whole genome shotgun (WGS) entry which is preliminary data.</text>
</comment>
<keyword evidence="3 10" id="KW-0963">Cytoplasm</keyword>
<dbReference type="SUPFAM" id="SSF48163">
    <property type="entry name" value="An anticodon-binding domain of class I aminoacyl-tRNA synthetases"/>
    <property type="match status" value="1"/>
</dbReference>
<dbReference type="InterPro" id="IPR008925">
    <property type="entry name" value="aa_tRNA-synth_I_cd-bd_sf"/>
</dbReference>
<dbReference type="PANTHER" id="PTHR37940:SF1">
    <property type="entry name" value="LYSINE--TRNA LIGASE"/>
    <property type="match status" value="1"/>
</dbReference>
<dbReference type="EC" id="6.1.1.6" evidence="10"/>
<sequence length="531" mass="60040">MNEQKIIGKGTWIDKLAHELIEREKQLGRKTDLVRVESGLGASGIPHIGSLGDAVRAYGVKLALENLGYKSELIAYSDDLDGLRKIPEGLTVDSENIGKRVSSIPDPVEGCKHNSYGEHMSSLLLDGLDNLGIEYVHKTAHETYKNGLLVDQIHKILVNSKKIGDKIEEMTGQQKFQSVIPYFPICDACDKLYTTESFEYIEEEKKIRYRCKDSEIGSNKILGCGHEGESDITKGLGKLAWKVEFAARWSAFDIRFEAYGKDIMDSVKVNDWVTDEILGFPHPHHVKYEMFLDKGGKKISKSLGNVVTSQRWLTYGTPESILLLLYKRITGARELGFEDIPGLMDEYNELESIYFGKTKVDNEAKLIKSKGLYEYVNLLNPPKNPSPHVNYRLLVELCKIFKDDRLKHVGSKLIDYGTIKEVNSYIENLIVVAGNYSDDFEETEIPTTELEIDDSAKSALKQLVKLLEENVKIEDLQNSIYSIAKENQVQPKDFFKILYQIILSTNRGPKIGPFIEDIGKKKVADIISKYI</sequence>
<organism evidence="11 12">
    <name type="scientific">Marine Group I thaumarchaeote</name>
    <dbReference type="NCBI Taxonomy" id="2511932"/>
    <lineage>
        <taxon>Archaea</taxon>
        <taxon>Nitrososphaerota</taxon>
        <taxon>Marine Group I</taxon>
    </lineage>
</organism>
<dbReference type="Gene3D" id="1.10.10.350">
    <property type="match status" value="1"/>
</dbReference>
<dbReference type="InterPro" id="IPR014729">
    <property type="entry name" value="Rossmann-like_a/b/a_fold"/>
</dbReference>
<feature type="short sequence motif" description="'KMSKS' region" evidence="10">
    <location>
        <begin position="298"/>
        <end position="302"/>
    </location>
</feature>
<dbReference type="EMBL" id="JACASW010000002">
    <property type="protein sequence ID" value="NWK05985.1"/>
    <property type="molecule type" value="Genomic_DNA"/>
</dbReference>
<evidence type="ECO:0000256" key="1">
    <source>
        <dbReference type="ARBA" id="ARBA00004496"/>
    </source>
</evidence>
<dbReference type="HAMAP" id="MF_00177">
    <property type="entry name" value="Lys_tRNA_synth_class1"/>
    <property type="match status" value="1"/>
</dbReference>
<reference evidence="11 12" key="1">
    <citation type="journal article" date="2019" name="Environ. Microbiol.">
        <title>Genomics insights into ecotype formation of ammonia-oxidizing archaea in the deep ocean.</title>
        <authorList>
            <person name="Wang Y."/>
            <person name="Huang J.M."/>
            <person name="Cui G.J."/>
            <person name="Nunoura T."/>
            <person name="Takaki Y."/>
            <person name="Li W.L."/>
            <person name="Li J."/>
            <person name="Gao Z.M."/>
            <person name="Takai K."/>
            <person name="Zhang A.Q."/>
            <person name="Stepanauskas R."/>
        </authorList>
    </citation>
    <scope>NUCLEOTIDE SEQUENCE [LARGE SCALE GENOMIC DNA]</scope>
    <source>
        <strain evidence="11 12">G13</strain>
    </source>
</reference>
<evidence type="ECO:0000256" key="7">
    <source>
        <dbReference type="ARBA" id="ARBA00022917"/>
    </source>
</evidence>
<comment type="similarity">
    <text evidence="2 10">Belongs to the class-I aminoacyl-tRNA synthetase family.</text>
</comment>
<dbReference type="AlphaFoldDB" id="A0A7K4NSL1"/>
<evidence type="ECO:0000313" key="12">
    <source>
        <dbReference type="Proteomes" id="UP000534207"/>
    </source>
</evidence>
<dbReference type="Gene3D" id="3.40.50.620">
    <property type="entry name" value="HUPs"/>
    <property type="match status" value="1"/>
</dbReference>
<evidence type="ECO:0000256" key="3">
    <source>
        <dbReference type="ARBA" id="ARBA00022490"/>
    </source>
</evidence>
<keyword evidence="8 10" id="KW-0030">Aminoacyl-tRNA synthetase</keyword>
<dbReference type="GO" id="GO:0004824">
    <property type="term" value="F:lysine-tRNA ligase activity"/>
    <property type="evidence" value="ECO:0007669"/>
    <property type="project" value="UniProtKB-UniRule"/>
</dbReference>
<dbReference type="Gene3D" id="1.10.10.770">
    <property type="match status" value="1"/>
</dbReference>
<protein>
    <recommendedName>
        <fullName evidence="10">Lysine--tRNA ligase</fullName>
        <ecNumber evidence="10">6.1.1.6</ecNumber>
    </recommendedName>
    <alternativeName>
        <fullName evidence="10">Lysyl-tRNA synthetase</fullName>
        <shortName evidence="10">LysRS</shortName>
    </alternativeName>
</protein>
<dbReference type="Pfam" id="PF01921">
    <property type="entry name" value="tRNA-synt_1f"/>
    <property type="match status" value="1"/>
</dbReference>
<keyword evidence="5 10" id="KW-0547">Nucleotide-binding</keyword>
<evidence type="ECO:0000256" key="10">
    <source>
        <dbReference type="HAMAP-Rule" id="MF_00177"/>
    </source>
</evidence>
<dbReference type="PANTHER" id="PTHR37940">
    <property type="entry name" value="LYSINE--TRNA LIGASE"/>
    <property type="match status" value="1"/>
</dbReference>
<dbReference type="GO" id="GO:0006430">
    <property type="term" value="P:lysyl-tRNA aminoacylation"/>
    <property type="evidence" value="ECO:0007669"/>
    <property type="project" value="UniProtKB-UniRule"/>
</dbReference>
<dbReference type="SUPFAM" id="SSF52374">
    <property type="entry name" value="Nucleotidylyl transferase"/>
    <property type="match status" value="1"/>
</dbReference>
<dbReference type="InterPro" id="IPR020751">
    <property type="entry name" value="aa-tRNA-synth_I_codon-bd_sub2"/>
</dbReference>
<dbReference type="GO" id="GO:0000049">
    <property type="term" value="F:tRNA binding"/>
    <property type="evidence" value="ECO:0007669"/>
    <property type="project" value="InterPro"/>
</dbReference>
<evidence type="ECO:0000256" key="5">
    <source>
        <dbReference type="ARBA" id="ARBA00022741"/>
    </source>
</evidence>
<gene>
    <name evidence="10 11" type="primary">lysS</name>
    <name evidence="11" type="ORF">HX827_01410</name>
</gene>
<dbReference type="GO" id="GO:0005737">
    <property type="term" value="C:cytoplasm"/>
    <property type="evidence" value="ECO:0007669"/>
    <property type="project" value="UniProtKB-SubCell"/>
</dbReference>
<feature type="short sequence motif" description="'HIGH' region" evidence="10">
    <location>
        <begin position="42"/>
        <end position="50"/>
    </location>
</feature>
<accession>A0A7K4NSL1</accession>
<proteinExistence type="inferred from homology"/>
<name>A0A7K4NSL1_9ARCH</name>
<dbReference type="NCBIfam" id="TIGR00467">
    <property type="entry name" value="lysS_arch"/>
    <property type="match status" value="1"/>
</dbReference>
<comment type="subcellular location">
    <subcellularLocation>
        <location evidence="1 10">Cytoplasm</location>
    </subcellularLocation>
</comment>
<evidence type="ECO:0000256" key="4">
    <source>
        <dbReference type="ARBA" id="ARBA00022598"/>
    </source>
</evidence>